<dbReference type="KEGG" id="vpo:Kpol_1008p27"/>
<evidence type="ECO:0000256" key="2">
    <source>
        <dbReference type="ARBA" id="ARBA00005816"/>
    </source>
</evidence>
<dbReference type="PROSITE" id="PS51186">
    <property type="entry name" value="GNAT"/>
    <property type="match status" value="1"/>
</dbReference>
<evidence type="ECO:0000256" key="6">
    <source>
        <dbReference type="ARBA" id="ARBA00022771"/>
    </source>
</evidence>
<evidence type="ECO:0000256" key="3">
    <source>
        <dbReference type="ARBA" id="ARBA00022043"/>
    </source>
</evidence>
<evidence type="ECO:0000259" key="12">
    <source>
        <dbReference type="PROSITE" id="PS51186"/>
    </source>
</evidence>
<dbReference type="Pfam" id="PF13880">
    <property type="entry name" value="Acetyltransf_13"/>
    <property type="match status" value="1"/>
</dbReference>
<gene>
    <name evidence="13" type="ORF">Kpol_1008p27</name>
</gene>
<dbReference type="GO" id="GO:0034087">
    <property type="term" value="P:establishment of mitotic sister chromatid cohesion"/>
    <property type="evidence" value="ECO:0007669"/>
    <property type="project" value="EnsemblFungi"/>
</dbReference>
<dbReference type="OrthoDB" id="428854at2759"/>
<dbReference type="FunCoup" id="A7TPZ0">
    <property type="interactions" value="44"/>
</dbReference>
<dbReference type="EMBL" id="DS480449">
    <property type="protein sequence ID" value="EDO15688.1"/>
    <property type="molecule type" value="Genomic_DNA"/>
</dbReference>
<dbReference type="GO" id="GO:0007088">
    <property type="term" value="P:regulation of mitotic nuclear division"/>
    <property type="evidence" value="ECO:0007669"/>
    <property type="project" value="EnsemblFungi"/>
</dbReference>
<comment type="similarity">
    <text evidence="2">Belongs to the acetyltransferase family. ECO subfamily.</text>
</comment>
<dbReference type="GeneID" id="5543764"/>
<evidence type="ECO:0000256" key="5">
    <source>
        <dbReference type="ARBA" id="ARBA00022723"/>
    </source>
</evidence>
<evidence type="ECO:0000256" key="7">
    <source>
        <dbReference type="ARBA" id="ARBA00022833"/>
    </source>
</evidence>
<dbReference type="Pfam" id="PF13878">
    <property type="entry name" value="zf-C2H2_3"/>
    <property type="match status" value="1"/>
</dbReference>
<accession>A7TPZ0</accession>
<dbReference type="GO" id="GO:0061733">
    <property type="term" value="F:protein-lysine-acetyltransferase activity"/>
    <property type="evidence" value="ECO:0007669"/>
    <property type="project" value="TreeGrafter"/>
</dbReference>
<feature type="domain" description="N-acetyltransferase" evidence="12">
    <location>
        <begin position="109"/>
        <end position="266"/>
    </location>
</feature>
<proteinExistence type="inferred from homology"/>
<dbReference type="HOGENOM" id="CLU_039183_2_1_1"/>
<dbReference type="GO" id="GO:0032200">
    <property type="term" value="P:telomere organization"/>
    <property type="evidence" value="ECO:0007669"/>
    <property type="project" value="EnsemblFungi"/>
</dbReference>
<dbReference type="GO" id="GO:0140588">
    <property type="term" value="P:chromatin looping"/>
    <property type="evidence" value="ECO:0007669"/>
    <property type="project" value="EnsemblFungi"/>
</dbReference>
<dbReference type="InterPro" id="IPR028009">
    <property type="entry name" value="ESCO_Acetyltransf_dom"/>
</dbReference>
<protein>
    <recommendedName>
        <fullName evidence="3">N-acetyltransferase ECO1</fullName>
    </recommendedName>
    <alternativeName>
        <fullName evidence="11">Establishment of cohesion protein 1</fullName>
    </alternativeName>
</protein>
<evidence type="ECO:0000313" key="13">
    <source>
        <dbReference type="EMBL" id="EDO15688.1"/>
    </source>
</evidence>
<dbReference type="GO" id="GO:0007076">
    <property type="term" value="P:mitotic chromosome condensation"/>
    <property type="evidence" value="ECO:0007669"/>
    <property type="project" value="EnsemblFungi"/>
</dbReference>
<dbReference type="GO" id="GO:0043596">
    <property type="term" value="C:nuclear replication fork"/>
    <property type="evidence" value="ECO:0007669"/>
    <property type="project" value="EnsemblFungi"/>
</dbReference>
<dbReference type="GO" id="GO:0070058">
    <property type="term" value="P:tRNA gene clustering"/>
    <property type="evidence" value="ECO:0007669"/>
    <property type="project" value="EnsemblFungi"/>
</dbReference>
<dbReference type="GO" id="GO:0000785">
    <property type="term" value="C:chromatin"/>
    <property type="evidence" value="ECO:0007669"/>
    <property type="project" value="EnsemblFungi"/>
</dbReference>
<organism evidence="14">
    <name type="scientific">Vanderwaltozyma polyspora (strain ATCC 22028 / DSM 70294 / BCRC 21397 / CBS 2163 / NBRC 10782 / NRRL Y-8283 / UCD 57-17)</name>
    <name type="common">Kluyveromyces polysporus</name>
    <dbReference type="NCBI Taxonomy" id="436907"/>
    <lineage>
        <taxon>Eukaryota</taxon>
        <taxon>Fungi</taxon>
        <taxon>Dikarya</taxon>
        <taxon>Ascomycota</taxon>
        <taxon>Saccharomycotina</taxon>
        <taxon>Saccharomycetes</taxon>
        <taxon>Saccharomycetales</taxon>
        <taxon>Saccharomycetaceae</taxon>
        <taxon>Vanderwaltozyma</taxon>
    </lineage>
</organism>
<keyword evidence="6" id="KW-0863">Zinc-finger</keyword>
<keyword evidence="7" id="KW-0862">Zinc</keyword>
<dbReference type="RefSeq" id="XP_001643546.1">
    <property type="nucleotide sequence ID" value="XM_001643496.1"/>
</dbReference>
<dbReference type="SUPFAM" id="SSF55729">
    <property type="entry name" value="Acyl-CoA N-acyltransferases (Nat)"/>
    <property type="match status" value="1"/>
</dbReference>
<dbReference type="OMA" id="PSITHQE"/>
<dbReference type="InParanoid" id="A7TPZ0"/>
<dbReference type="GO" id="GO:0034089">
    <property type="term" value="P:establishment of meiotic sister chromatid cohesion"/>
    <property type="evidence" value="ECO:0007669"/>
    <property type="project" value="EnsemblFungi"/>
</dbReference>
<evidence type="ECO:0000256" key="4">
    <source>
        <dbReference type="ARBA" id="ARBA00022679"/>
    </source>
</evidence>
<keyword evidence="10" id="KW-0012">Acyltransferase</keyword>
<dbReference type="Gene3D" id="3.40.630.30">
    <property type="match status" value="1"/>
</dbReference>
<keyword evidence="4" id="KW-0808">Transferase</keyword>
<keyword evidence="8" id="KW-0539">Nucleus</keyword>
<dbReference type="InterPro" id="IPR028005">
    <property type="entry name" value="AcTrfase_ESCO_Znf_dom"/>
</dbReference>
<dbReference type="eggNOG" id="KOG3014">
    <property type="taxonomic scope" value="Eukaryota"/>
</dbReference>
<dbReference type="Proteomes" id="UP000000267">
    <property type="component" value="Unassembled WGS sequence"/>
</dbReference>
<dbReference type="GO" id="GO:0008270">
    <property type="term" value="F:zinc ion binding"/>
    <property type="evidence" value="ECO:0007669"/>
    <property type="project" value="UniProtKB-KW"/>
</dbReference>
<keyword evidence="5" id="KW-0479">Metal-binding</keyword>
<evidence type="ECO:0000256" key="1">
    <source>
        <dbReference type="ARBA" id="ARBA00004123"/>
    </source>
</evidence>
<dbReference type="PANTHER" id="PTHR45884:SF2">
    <property type="entry name" value="N-ACETYLTRANSFERASE ECO"/>
    <property type="match status" value="1"/>
</dbReference>
<evidence type="ECO:0000256" key="11">
    <source>
        <dbReference type="ARBA" id="ARBA00032212"/>
    </source>
</evidence>
<dbReference type="GO" id="GO:0006260">
    <property type="term" value="P:DNA replication"/>
    <property type="evidence" value="ECO:0007669"/>
    <property type="project" value="EnsemblFungi"/>
</dbReference>
<dbReference type="STRING" id="436907.A7TPZ0"/>
<sequence length="266" mass="30028">MAIYRSRKVGKRNSNNETKYVQSKLQFGKKESKIVKCPKCEMTYTLGSIDDKNAHDKYHDLHLKGRKWSNRWGSLVRIPTLSNIAEITPPSSSRASVLTTGLPIGDKVVMIQPDNANEVKATLEILEIVNNELNAPHDENDFWSLPNESGRAFVYIKNDRAVGVITIETLEKERCRWMVYSSKSIVANIRPNFILGISRIWVCKTERCHGIASALLEAARNHTIYGKPVEKWEIAWSQPTESGGKLASKYNGVTHKSGKLLLPCYI</sequence>
<reference evidence="13 14" key="1">
    <citation type="journal article" date="2007" name="Proc. Natl. Acad. Sci. U.S.A.">
        <title>Independent sorting-out of thousands of duplicated gene pairs in two yeast species descended from a whole-genome duplication.</title>
        <authorList>
            <person name="Scannell D.R."/>
            <person name="Frank A.C."/>
            <person name="Conant G.C."/>
            <person name="Byrne K.P."/>
            <person name="Woolfit M."/>
            <person name="Wolfe K.H."/>
        </authorList>
    </citation>
    <scope>NUCLEOTIDE SEQUENCE [LARGE SCALE GENOMIC DNA]</scope>
    <source>
        <strain evidence="14">ATCC 22028 / DSM 70294 / BCRC 21397 / CBS 2163 / NBRC 10782 / NRRL Y-8283 / UCD 57-17</strain>
    </source>
</reference>
<dbReference type="InterPro" id="IPR000182">
    <property type="entry name" value="GNAT_dom"/>
</dbReference>
<dbReference type="GO" id="GO:0003682">
    <property type="term" value="F:chromatin binding"/>
    <property type="evidence" value="ECO:0007669"/>
    <property type="project" value="EnsemblFungi"/>
</dbReference>
<evidence type="ECO:0000256" key="8">
    <source>
        <dbReference type="ARBA" id="ARBA00023242"/>
    </source>
</evidence>
<evidence type="ECO:0000256" key="9">
    <source>
        <dbReference type="ARBA" id="ARBA00023306"/>
    </source>
</evidence>
<dbReference type="PANTHER" id="PTHR45884">
    <property type="entry name" value="N-ACETYLTRANSFERASE ECO"/>
    <property type="match status" value="1"/>
</dbReference>
<comment type="subcellular location">
    <subcellularLocation>
        <location evidence="1">Nucleus</location>
    </subcellularLocation>
</comment>
<evidence type="ECO:0000256" key="10">
    <source>
        <dbReference type="ARBA" id="ARBA00023315"/>
    </source>
</evidence>
<name>A7TPZ0_VANPO</name>
<dbReference type="GO" id="GO:0006302">
    <property type="term" value="P:double-strand break repair"/>
    <property type="evidence" value="ECO:0007669"/>
    <property type="project" value="EnsemblFungi"/>
</dbReference>
<dbReference type="PhylomeDB" id="A7TPZ0"/>
<keyword evidence="9" id="KW-0131">Cell cycle</keyword>
<keyword evidence="14" id="KW-1185">Reference proteome</keyword>
<dbReference type="InterPro" id="IPR016181">
    <property type="entry name" value="Acyl_CoA_acyltransferase"/>
</dbReference>
<dbReference type="AlphaFoldDB" id="A7TPZ0"/>
<evidence type="ECO:0000313" key="14">
    <source>
        <dbReference type="Proteomes" id="UP000000267"/>
    </source>
</evidence>